<dbReference type="PANTHER" id="PTHR43461">
    <property type="entry name" value="TRANSMEMBRANE PROTEIN 256"/>
    <property type="match status" value="1"/>
</dbReference>
<name>A0A1V4H782_9BACL</name>
<dbReference type="STRING" id="1469647.BC351_13180"/>
<dbReference type="AlphaFoldDB" id="A0A1V4H782"/>
<accession>A0A1V4H782</accession>
<keyword evidence="4 6" id="KW-1133">Transmembrane helix</keyword>
<dbReference type="Proteomes" id="UP000190626">
    <property type="component" value="Unassembled WGS sequence"/>
</dbReference>
<feature type="transmembrane region" description="Helical" evidence="6">
    <location>
        <begin position="41"/>
        <end position="59"/>
    </location>
</feature>
<sequence length="122" mass="12822">MKIFLLLGSLNAFLSVALGAFGAHALKAKLTPDKLDVYQTGVHYHMIHAIALILIAVLSDKLTNSSALVNASGWAIFIGIILFSGSLYALSLTGLKIFGPITPLGGVSFLVGWILLAIAAMK</sequence>
<evidence type="ECO:0000313" key="8">
    <source>
        <dbReference type="Proteomes" id="UP000190626"/>
    </source>
</evidence>
<evidence type="ECO:0000256" key="1">
    <source>
        <dbReference type="ARBA" id="ARBA00004141"/>
    </source>
</evidence>
<keyword evidence="8" id="KW-1185">Reference proteome</keyword>
<dbReference type="EMBL" id="MBTG01000072">
    <property type="protein sequence ID" value="OPH46984.1"/>
    <property type="molecule type" value="Genomic_DNA"/>
</dbReference>
<dbReference type="PANTHER" id="PTHR43461:SF1">
    <property type="entry name" value="TRANSMEMBRANE PROTEIN 256"/>
    <property type="match status" value="1"/>
</dbReference>
<evidence type="ECO:0000256" key="6">
    <source>
        <dbReference type="SAM" id="Phobius"/>
    </source>
</evidence>
<dbReference type="RefSeq" id="WP_167388060.1">
    <property type="nucleotide sequence ID" value="NZ_MBTG01000072.1"/>
</dbReference>
<dbReference type="InterPro" id="IPR006696">
    <property type="entry name" value="DUF423"/>
</dbReference>
<keyword evidence="3 6" id="KW-0812">Transmembrane</keyword>
<comment type="subcellular location">
    <subcellularLocation>
        <location evidence="1">Membrane</location>
        <topology evidence="1">Multi-pass membrane protein</topology>
    </subcellularLocation>
</comment>
<feature type="transmembrane region" description="Helical" evidence="6">
    <location>
        <begin position="97"/>
        <end position="120"/>
    </location>
</feature>
<evidence type="ECO:0000256" key="3">
    <source>
        <dbReference type="ARBA" id="ARBA00022692"/>
    </source>
</evidence>
<reference evidence="8" key="1">
    <citation type="submission" date="2016-07" db="EMBL/GenBank/DDBJ databases">
        <authorList>
            <person name="Florea S."/>
            <person name="Webb J.S."/>
            <person name="Jaromczyk J."/>
            <person name="Schardl C.L."/>
        </authorList>
    </citation>
    <scope>NUCLEOTIDE SEQUENCE [LARGE SCALE GENOMIC DNA]</scope>
    <source>
        <strain evidence="8">CY1</strain>
    </source>
</reference>
<protein>
    <recommendedName>
        <fullName evidence="9">DUF423 domain-containing protein</fullName>
    </recommendedName>
</protein>
<gene>
    <name evidence="7" type="ORF">BC351_13180</name>
</gene>
<proteinExistence type="inferred from homology"/>
<comment type="caution">
    <text evidence="7">The sequence shown here is derived from an EMBL/GenBank/DDBJ whole genome shotgun (WGS) entry which is preliminary data.</text>
</comment>
<feature type="transmembrane region" description="Helical" evidence="6">
    <location>
        <begin position="71"/>
        <end position="91"/>
    </location>
</feature>
<keyword evidence="5 6" id="KW-0472">Membrane</keyword>
<dbReference type="Pfam" id="PF04241">
    <property type="entry name" value="DUF423"/>
    <property type="match status" value="1"/>
</dbReference>
<dbReference type="GO" id="GO:0005886">
    <property type="term" value="C:plasma membrane"/>
    <property type="evidence" value="ECO:0007669"/>
    <property type="project" value="TreeGrafter"/>
</dbReference>
<evidence type="ECO:0000313" key="7">
    <source>
        <dbReference type="EMBL" id="OPH46984.1"/>
    </source>
</evidence>
<evidence type="ECO:0000256" key="2">
    <source>
        <dbReference type="ARBA" id="ARBA00009694"/>
    </source>
</evidence>
<evidence type="ECO:0008006" key="9">
    <source>
        <dbReference type="Google" id="ProtNLM"/>
    </source>
</evidence>
<evidence type="ECO:0000256" key="4">
    <source>
        <dbReference type="ARBA" id="ARBA00022989"/>
    </source>
</evidence>
<comment type="similarity">
    <text evidence="2">Belongs to the UPF0382 family.</text>
</comment>
<evidence type="ECO:0000256" key="5">
    <source>
        <dbReference type="ARBA" id="ARBA00023136"/>
    </source>
</evidence>
<organism evidence="7 8">
    <name type="scientific">Paenibacillus ferrarius</name>
    <dbReference type="NCBI Taxonomy" id="1469647"/>
    <lineage>
        <taxon>Bacteria</taxon>
        <taxon>Bacillati</taxon>
        <taxon>Bacillota</taxon>
        <taxon>Bacilli</taxon>
        <taxon>Bacillales</taxon>
        <taxon>Paenibacillaceae</taxon>
        <taxon>Paenibacillus</taxon>
    </lineage>
</organism>